<accession>A0A7S9L3P8</accession>
<keyword evidence="2" id="KW-0560">Oxidoreductase</keyword>
<sequence>MSLLKEKVAVVTGSSKGIGRAIAHELANAGAKVVVNYSGDQSAADDVVASIESLGGEAFAIKADVSKKAEVARLFEESIARFGKIDIWVNNAGVMLNGLVKDLSEELLEKQLDINFKGVFYSLQLAATKLADNGSIINLSSTVTRTVFPTYGVYSATKAAVEQLSRVFAKEIGSRGINVNCVLPGPTATDLFLNGKSEQLIAQIASTNAFQRLGAPDEIAKVVAFLASDEAKWISGQSIGANGGMA</sequence>
<dbReference type="EMBL" id="CP064939">
    <property type="protein sequence ID" value="QPH41911.1"/>
    <property type="molecule type" value="Genomic_DNA"/>
</dbReference>
<dbReference type="InterPro" id="IPR036291">
    <property type="entry name" value="NAD(P)-bd_dom_sf"/>
</dbReference>
<gene>
    <name evidence="3" type="ORF">IZT61_16715</name>
</gene>
<name>A0A7S9L3P8_9SPHI</name>
<evidence type="ECO:0000256" key="2">
    <source>
        <dbReference type="ARBA" id="ARBA00023002"/>
    </source>
</evidence>
<dbReference type="Proteomes" id="UP000594759">
    <property type="component" value="Chromosome"/>
</dbReference>
<comment type="similarity">
    <text evidence="1">Belongs to the short-chain dehydrogenases/reductases (SDR) family.</text>
</comment>
<dbReference type="PRINTS" id="PR00080">
    <property type="entry name" value="SDRFAMILY"/>
</dbReference>
<organism evidence="3 4">
    <name type="scientific">Pedobacter endophyticus</name>
    <dbReference type="NCBI Taxonomy" id="2789740"/>
    <lineage>
        <taxon>Bacteria</taxon>
        <taxon>Pseudomonadati</taxon>
        <taxon>Bacteroidota</taxon>
        <taxon>Sphingobacteriia</taxon>
        <taxon>Sphingobacteriales</taxon>
        <taxon>Sphingobacteriaceae</taxon>
        <taxon>Pedobacter</taxon>
    </lineage>
</organism>
<dbReference type="SUPFAM" id="SSF51735">
    <property type="entry name" value="NAD(P)-binding Rossmann-fold domains"/>
    <property type="match status" value="1"/>
</dbReference>
<dbReference type="PANTHER" id="PTHR48107:SF7">
    <property type="entry name" value="RE15974P"/>
    <property type="match status" value="1"/>
</dbReference>
<dbReference type="PROSITE" id="PS00061">
    <property type="entry name" value="ADH_SHORT"/>
    <property type="match status" value="1"/>
</dbReference>
<dbReference type="Pfam" id="PF13561">
    <property type="entry name" value="adh_short_C2"/>
    <property type="match status" value="1"/>
</dbReference>
<dbReference type="PANTHER" id="PTHR48107">
    <property type="entry name" value="NADPH-DEPENDENT ALDEHYDE REDUCTASE-LIKE PROTEIN, CHLOROPLASTIC-RELATED"/>
    <property type="match status" value="1"/>
</dbReference>
<dbReference type="InterPro" id="IPR002347">
    <property type="entry name" value="SDR_fam"/>
</dbReference>
<evidence type="ECO:0000313" key="4">
    <source>
        <dbReference type="Proteomes" id="UP000594759"/>
    </source>
</evidence>
<protein>
    <submittedName>
        <fullName evidence="3">SDR family oxidoreductase</fullName>
    </submittedName>
</protein>
<dbReference type="InterPro" id="IPR020904">
    <property type="entry name" value="Sc_DH/Rdtase_CS"/>
</dbReference>
<dbReference type="Gene3D" id="3.40.50.720">
    <property type="entry name" value="NAD(P)-binding Rossmann-like Domain"/>
    <property type="match status" value="1"/>
</dbReference>
<dbReference type="GO" id="GO:0016614">
    <property type="term" value="F:oxidoreductase activity, acting on CH-OH group of donors"/>
    <property type="evidence" value="ECO:0007669"/>
    <property type="project" value="UniProtKB-ARBA"/>
</dbReference>
<keyword evidence="4" id="KW-1185">Reference proteome</keyword>
<dbReference type="KEGG" id="pex:IZT61_16715"/>
<dbReference type="AlphaFoldDB" id="A0A7S9L3P8"/>
<evidence type="ECO:0000313" key="3">
    <source>
        <dbReference type="EMBL" id="QPH41911.1"/>
    </source>
</evidence>
<dbReference type="PRINTS" id="PR00081">
    <property type="entry name" value="GDHRDH"/>
</dbReference>
<proteinExistence type="inferred from homology"/>
<evidence type="ECO:0000256" key="1">
    <source>
        <dbReference type="ARBA" id="ARBA00006484"/>
    </source>
</evidence>
<dbReference type="FunFam" id="3.40.50.720:FF:000084">
    <property type="entry name" value="Short-chain dehydrogenase reductase"/>
    <property type="match status" value="1"/>
</dbReference>
<reference evidence="3 4" key="1">
    <citation type="submission" date="2020-11" db="EMBL/GenBank/DDBJ databases">
        <title>Pedobacter endophytica, an endophytic bacteria isolated form Carex pumila.</title>
        <authorList>
            <person name="Peng Y."/>
            <person name="Jiang L."/>
            <person name="Lee J."/>
        </authorList>
    </citation>
    <scope>NUCLEOTIDE SEQUENCE [LARGE SCALE GENOMIC DNA]</scope>
    <source>
        <strain evidence="3 4">JBR3-12</strain>
    </source>
</reference>